<evidence type="ECO:0000256" key="1">
    <source>
        <dbReference type="SAM" id="SignalP"/>
    </source>
</evidence>
<proteinExistence type="predicted"/>
<dbReference type="Proteomes" id="UP000214610">
    <property type="component" value="Unassembled WGS sequence"/>
</dbReference>
<dbReference type="AlphaFoldDB" id="A0A227KPU1"/>
<feature type="chain" id="PRO_5011272315" evidence="1">
    <location>
        <begin position="24"/>
        <end position="559"/>
    </location>
</feature>
<dbReference type="Pfam" id="PF00221">
    <property type="entry name" value="Lyase_aromatic"/>
    <property type="match status" value="1"/>
</dbReference>
<protein>
    <submittedName>
        <fullName evidence="2">Phenylalanine ammonia-lyase</fullName>
    </submittedName>
</protein>
<dbReference type="RefSeq" id="WP_084081554.1">
    <property type="nucleotide sequence ID" value="NZ_CAJTBZ010000016.1"/>
</dbReference>
<keyword evidence="2" id="KW-0456">Lyase</keyword>
<evidence type="ECO:0000313" key="3">
    <source>
        <dbReference type="Proteomes" id="UP000214610"/>
    </source>
</evidence>
<dbReference type="InterPro" id="IPR008948">
    <property type="entry name" value="L-Aspartase-like"/>
</dbReference>
<evidence type="ECO:0000313" key="2">
    <source>
        <dbReference type="EMBL" id="OXE50173.1"/>
    </source>
</evidence>
<dbReference type="GeneID" id="78362421"/>
<keyword evidence="3" id="KW-1185">Reference proteome</keyword>
<name>A0A227KPU1_9BURK</name>
<dbReference type="InterPro" id="IPR001106">
    <property type="entry name" value="Aromatic_Lyase"/>
</dbReference>
<dbReference type="Gene3D" id="1.20.200.10">
    <property type="entry name" value="Fumarase/aspartase (Central domain)"/>
    <property type="match status" value="1"/>
</dbReference>
<sequence length="559" mass="62396">MKLRTLKMSFLALGVLVAFPTWAATHVLTGNDLTVDTLWEMSKPGEKVTISPEGWDRINKSYQAILDATKNGISVYGVSVNFGDLKHQKVVTGDVEKEPNRSASIKFNERQMRIQAAGLKPWLDNRLVKMSMIIRLNQMASGITGMTKEAANAYMNYINNDVYPLIPSRGSQGVNDLNWPTHIGLALQEEWDVIYNGQRMPSKEVHKIIGMKKYEPFGLDGIAILSNGNVSEAIVIDSLKRAEHLLKMSPAIVAAGLDALNGNVSPFLWHSIETKGWPKAHEVSESILAQLKGSYLWDVNDKRELQDPLSFRSAQWTLAAAERALDNLKDIVNTSLNHSSTNPAIAINGRNDLWYSQLPAVKLLAIDDKGRYINSVANFDYTQMALEVEALTKAMAHVLHNSAWRMVQIVDDKRTKMKKYLVAKENVGGDCFANVAQAVSGLYAEAMGLTNNVTIYGLPTSIYIDDTFNNVAQTADRLRQMTNVGYEIFAFELMHHLQGAEMRQKEQGYKLGEGTQKLLNQYRKVVPFVSEDRIFTDDVNNSVEFLKNLDPGTVAVKVE</sequence>
<reference evidence="3" key="1">
    <citation type="submission" date="2017-05" db="EMBL/GenBank/DDBJ databases">
        <title>Improved OligoMM genomes.</title>
        <authorList>
            <person name="Garzetti D."/>
        </authorList>
    </citation>
    <scope>NUCLEOTIDE SEQUENCE [LARGE SCALE GENOMIC DNA]</scope>
    <source>
        <strain evidence="3">YL45</strain>
    </source>
</reference>
<keyword evidence="1" id="KW-0732">Signal</keyword>
<organism evidence="2 3">
    <name type="scientific">Turicimonas muris</name>
    <dbReference type="NCBI Taxonomy" id="1796652"/>
    <lineage>
        <taxon>Bacteria</taxon>
        <taxon>Pseudomonadati</taxon>
        <taxon>Pseudomonadota</taxon>
        <taxon>Betaproteobacteria</taxon>
        <taxon>Burkholderiales</taxon>
        <taxon>Sutterellaceae</taxon>
        <taxon>Turicimonas</taxon>
    </lineage>
</organism>
<dbReference type="EMBL" id="NHMP01000002">
    <property type="protein sequence ID" value="OXE50173.1"/>
    <property type="molecule type" value="Genomic_DNA"/>
</dbReference>
<comment type="caution">
    <text evidence="2">The sequence shown here is derived from an EMBL/GenBank/DDBJ whole genome shotgun (WGS) entry which is preliminary data.</text>
</comment>
<gene>
    <name evidence="2" type="ORF">ADH67_03990</name>
</gene>
<dbReference type="Gene3D" id="1.10.275.10">
    <property type="entry name" value="Fumarase/aspartase (N-terminal domain)"/>
    <property type="match status" value="1"/>
</dbReference>
<dbReference type="PANTHER" id="PTHR10362">
    <property type="entry name" value="HISTIDINE AMMONIA-LYASE"/>
    <property type="match status" value="1"/>
</dbReference>
<dbReference type="InterPro" id="IPR024083">
    <property type="entry name" value="Fumarase/histidase_N"/>
</dbReference>
<feature type="signal peptide" evidence="1">
    <location>
        <begin position="1"/>
        <end position="23"/>
    </location>
</feature>
<dbReference type="GO" id="GO:0016841">
    <property type="term" value="F:ammonia-lyase activity"/>
    <property type="evidence" value="ECO:0007669"/>
    <property type="project" value="UniProtKB-ARBA"/>
</dbReference>
<accession>A0A227KPU1</accession>
<dbReference type="SUPFAM" id="SSF48557">
    <property type="entry name" value="L-aspartase-like"/>
    <property type="match status" value="1"/>
</dbReference>